<dbReference type="SFLD" id="SFLDS00019">
    <property type="entry name" value="Glutathione_Transferase_(cytos"/>
    <property type="match status" value="1"/>
</dbReference>
<evidence type="ECO:0000259" key="3">
    <source>
        <dbReference type="PROSITE" id="PS50405"/>
    </source>
</evidence>
<dbReference type="Pfam" id="PF00043">
    <property type="entry name" value="GST_C"/>
    <property type="match status" value="1"/>
</dbReference>
<dbReference type="InterPro" id="IPR040079">
    <property type="entry name" value="Glutathione_S-Trfase"/>
</dbReference>
<dbReference type="InterPro" id="IPR036249">
    <property type="entry name" value="Thioredoxin-like_sf"/>
</dbReference>
<dbReference type="PANTHER" id="PTHR44051:SF8">
    <property type="entry name" value="GLUTATHIONE S-TRANSFERASE GSTA"/>
    <property type="match status" value="1"/>
</dbReference>
<sequence>MPGLRDDKVELFESGAILLYLSDKYGESNTPEKRADAAKWIVWANAELDGVLFTRDIEVARAPKVLMQLDAILNGKEFLVGNQFSVADVAVASYLLFIPLFHPNFDASRFPNVLQYMDRCASRPAFQKTMGTNALQ</sequence>
<feature type="domain" description="GST C-terminal" evidence="3">
    <location>
        <begin position="7"/>
        <end position="136"/>
    </location>
</feature>
<organism evidence="4 5">
    <name type="scientific">Guillardia theta (strain CCMP2712)</name>
    <name type="common">Cryptophyte</name>
    <dbReference type="NCBI Taxonomy" id="905079"/>
    <lineage>
        <taxon>Eukaryota</taxon>
        <taxon>Cryptophyceae</taxon>
        <taxon>Pyrenomonadales</taxon>
        <taxon>Geminigeraceae</taxon>
        <taxon>Guillardia</taxon>
    </lineage>
</organism>
<reference evidence="5" key="2">
    <citation type="submission" date="2012-11" db="EMBL/GenBank/DDBJ databases">
        <authorList>
            <person name="Kuo A."/>
            <person name="Curtis B.A."/>
            <person name="Tanifuji G."/>
            <person name="Burki F."/>
            <person name="Gruber A."/>
            <person name="Irimia M."/>
            <person name="Maruyama S."/>
            <person name="Arias M.C."/>
            <person name="Ball S.G."/>
            <person name="Gile G.H."/>
            <person name="Hirakawa Y."/>
            <person name="Hopkins J.F."/>
            <person name="Rensing S.A."/>
            <person name="Schmutz J."/>
            <person name="Symeonidi A."/>
            <person name="Elias M."/>
            <person name="Eveleigh R.J."/>
            <person name="Herman E.K."/>
            <person name="Klute M.J."/>
            <person name="Nakayama T."/>
            <person name="Obornik M."/>
            <person name="Reyes-Prieto A."/>
            <person name="Armbrust E.V."/>
            <person name="Aves S.J."/>
            <person name="Beiko R.G."/>
            <person name="Coutinho P."/>
            <person name="Dacks J.B."/>
            <person name="Durnford D.G."/>
            <person name="Fast N.M."/>
            <person name="Green B.R."/>
            <person name="Grisdale C."/>
            <person name="Hempe F."/>
            <person name="Henrissat B."/>
            <person name="Hoppner M.P."/>
            <person name="Ishida K.-I."/>
            <person name="Kim E."/>
            <person name="Koreny L."/>
            <person name="Kroth P.G."/>
            <person name="Liu Y."/>
            <person name="Malik S.-B."/>
            <person name="Maier U.G."/>
            <person name="McRose D."/>
            <person name="Mock T."/>
            <person name="Neilson J.A."/>
            <person name="Onodera N.T."/>
            <person name="Poole A.M."/>
            <person name="Pritham E.J."/>
            <person name="Richards T.A."/>
            <person name="Rocap G."/>
            <person name="Roy S.W."/>
            <person name="Sarai C."/>
            <person name="Schaack S."/>
            <person name="Shirato S."/>
            <person name="Slamovits C.H."/>
            <person name="Spencer D.F."/>
            <person name="Suzuki S."/>
            <person name="Worden A.Z."/>
            <person name="Zauner S."/>
            <person name="Barry K."/>
            <person name="Bell C."/>
            <person name="Bharti A.K."/>
            <person name="Crow J.A."/>
            <person name="Grimwood J."/>
            <person name="Kramer R."/>
            <person name="Lindquist E."/>
            <person name="Lucas S."/>
            <person name="Salamov A."/>
            <person name="McFadden G.I."/>
            <person name="Lane C.E."/>
            <person name="Keeling P.J."/>
            <person name="Gray M.W."/>
            <person name="Grigoriev I.V."/>
            <person name="Archibald J.M."/>
        </authorList>
    </citation>
    <scope>NUCLEOTIDE SEQUENCE</scope>
    <source>
        <strain evidence="5">CCMP2712</strain>
    </source>
</reference>
<dbReference type="Gene3D" id="3.40.30.10">
    <property type="entry name" value="Glutaredoxin"/>
    <property type="match status" value="1"/>
</dbReference>
<dbReference type="PROSITE" id="PS50405">
    <property type="entry name" value="GST_CTER"/>
    <property type="match status" value="1"/>
</dbReference>
<evidence type="ECO:0000313" key="4">
    <source>
        <dbReference type="EnsemblProtists" id="EKX42895"/>
    </source>
</evidence>
<comment type="similarity">
    <text evidence="1">Belongs to the GST superfamily.</text>
</comment>
<evidence type="ECO:0000256" key="1">
    <source>
        <dbReference type="ARBA" id="ARBA00007409"/>
    </source>
</evidence>
<protein>
    <recommendedName>
        <fullName evidence="6">GST C-terminal domain-containing protein</fullName>
    </recommendedName>
</protein>
<dbReference type="OMA" id="WANAELD"/>
<dbReference type="InterPro" id="IPR036282">
    <property type="entry name" value="Glutathione-S-Trfase_C_sf"/>
</dbReference>
<dbReference type="AlphaFoldDB" id="A0A0C3TG57"/>
<evidence type="ECO:0000259" key="2">
    <source>
        <dbReference type="PROSITE" id="PS50404"/>
    </source>
</evidence>
<proteinExistence type="inferred from homology"/>
<dbReference type="InterPro" id="IPR004045">
    <property type="entry name" value="Glutathione_S-Trfase_N"/>
</dbReference>
<dbReference type="PROSITE" id="PS50404">
    <property type="entry name" value="GST_NTER"/>
    <property type="match status" value="1"/>
</dbReference>
<feature type="domain" description="GST N-terminal" evidence="2">
    <location>
        <begin position="1"/>
        <end position="29"/>
    </location>
</feature>
<evidence type="ECO:0000313" key="5">
    <source>
        <dbReference type="Proteomes" id="UP000011087"/>
    </source>
</evidence>
<dbReference type="SUPFAM" id="SSF52833">
    <property type="entry name" value="Thioredoxin-like"/>
    <property type="match status" value="1"/>
</dbReference>
<evidence type="ECO:0008006" key="6">
    <source>
        <dbReference type="Google" id="ProtNLM"/>
    </source>
</evidence>
<reference evidence="5" key="1">
    <citation type="journal article" date="2012" name="Nature">
        <title>Algal genomes reveal evolutionary mosaicism and the fate of nucleomorphs.</title>
        <authorList>
            <consortium name="DOE Joint Genome Institute"/>
            <person name="Curtis B.A."/>
            <person name="Tanifuji G."/>
            <person name="Burki F."/>
            <person name="Gruber A."/>
            <person name="Irimia M."/>
            <person name="Maruyama S."/>
            <person name="Arias M.C."/>
            <person name="Ball S.G."/>
            <person name="Gile G.H."/>
            <person name="Hirakawa Y."/>
            <person name="Hopkins J.F."/>
            <person name="Kuo A."/>
            <person name="Rensing S.A."/>
            <person name="Schmutz J."/>
            <person name="Symeonidi A."/>
            <person name="Elias M."/>
            <person name="Eveleigh R.J."/>
            <person name="Herman E.K."/>
            <person name="Klute M.J."/>
            <person name="Nakayama T."/>
            <person name="Obornik M."/>
            <person name="Reyes-Prieto A."/>
            <person name="Armbrust E.V."/>
            <person name="Aves S.J."/>
            <person name="Beiko R.G."/>
            <person name="Coutinho P."/>
            <person name="Dacks J.B."/>
            <person name="Durnford D.G."/>
            <person name="Fast N.M."/>
            <person name="Green B.R."/>
            <person name="Grisdale C.J."/>
            <person name="Hempel F."/>
            <person name="Henrissat B."/>
            <person name="Hoppner M.P."/>
            <person name="Ishida K."/>
            <person name="Kim E."/>
            <person name="Koreny L."/>
            <person name="Kroth P.G."/>
            <person name="Liu Y."/>
            <person name="Malik S.B."/>
            <person name="Maier U.G."/>
            <person name="McRose D."/>
            <person name="Mock T."/>
            <person name="Neilson J.A."/>
            <person name="Onodera N.T."/>
            <person name="Poole A.M."/>
            <person name="Pritham E.J."/>
            <person name="Richards T.A."/>
            <person name="Rocap G."/>
            <person name="Roy S.W."/>
            <person name="Sarai C."/>
            <person name="Schaack S."/>
            <person name="Shirato S."/>
            <person name="Slamovits C.H."/>
            <person name="Spencer D.F."/>
            <person name="Suzuki S."/>
            <person name="Worden A.Z."/>
            <person name="Zauner S."/>
            <person name="Barry K."/>
            <person name="Bell C."/>
            <person name="Bharti A.K."/>
            <person name="Crow J.A."/>
            <person name="Grimwood J."/>
            <person name="Kramer R."/>
            <person name="Lindquist E."/>
            <person name="Lucas S."/>
            <person name="Salamov A."/>
            <person name="McFadden G.I."/>
            <person name="Lane C.E."/>
            <person name="Keeling P.J."/>
            <person name="Gray M.W."/>
            <person name="Grigoriev I.V."/>
            <person name="Archibald J.M."/>
        </authorList>
    </citation>
    <scope>NUCLEOTIDE SEQUENCE</scope>
    <source>
        <strain evidence="5">CCMP2712</strain>
    </source>
</reference>
<dbReference type="SUPFAM" id="SSF47616">
    <property type="entry name" value="GST C-terminal domain-like"/>
    <property type="match status" value="1"/>
</dbReference>
<keyword evidence="5" id="KW-1185">Reference proteome</keyword>
<name>A0A0C3TG57_GUITC</name>
<dbReference type="PANTHER" id="PTHR44051">
    <property type="entry name" value="GLUTATHIONE S-TRANSFERASE-RELATED"/>
    <property type="match status" value="1"/>
</dbReference>
<dbReference type="Gene3D" id="1.20.1050.10">
    <property type="match status" value="1"/>
</dbReference>
<dbReference type="Proteomes" id="UP000011087">
    <property type="component" value="Unassembled WGS sequence"/>
</dbReference>
<reference evidence="4" key="3">
    <citation type="submission" date="2015-06" db="UniProtKB">
        <authorList>
            <consortium name="EnsemblProtists"/>
        </authorList>
    </citation>
    <scope>IDENTIFICATION</scope>
</reference>
<accession>A0A0C3TG57</accession>
<dbReference type="EnsemblProtists" id="EKX42895">
    <property type="protein sequence ID" value="EKX42895"/>
    <property type="gene ID" value="GUITHDRAFT_73636"/>
</dbReference>
<dbReference type="InterPro" id="IPR004046">
    <property type="entry name" value="GST_C"/>
</dbReference>
<dbReference type="InterPro" id="IPR010987">
    <property type="entry name" value="Glutathione-S-Trfase_C-like"/>
</dbReference>